<organism evidence="1 2">
    <name type="scientific">Citrus sinensis</name>
    <name type="common">Sweet orange</name>
    <name type="synonym">Citrus aurantium var. sinensis</name>
    <dbReference type="NCBI Taxonomy" id="2711"/>
    <lineage>
        <taxon>Eukaryota</taxon>
        <taxon>Viridiplantae</taxon>
        <taxon>Streptophyta</taxon>
        <taxon>Embryophyta</taxon>
        <taxon>Tracheophyta</taxon>
        <taxon>Spermatophyta</taxon>
        <taxon>Magnoliopsida</taxon>
        <taxon>eudicotyledons</taxon>
        <taxon>Gunneridae</taxon>
        <taxon>Pentapetalae</taxon>
        <taxon>rosids</taxon>
        <taxon>malvids</taxon>
        <taxon>Sapindales</taxon>
        <taxon>Rutaceae</taxon>
        <taxon>Aurantioideae</taxon>
        <taxon>Citrus</taxon>
    </lineage>
</organism>
<keyword evidence="1" id="KW-0808">Transferase</keyword>
<protein>
    <submittedName>
        <fullName evidence="1">L-type lectin-domain containing receptor kinase S.4</fullName>
    </submittedName>
</protein>
<keyword evidence="2" id="KW-1185">Reference proteome</keyword>
<evidence type="ECO:0000313" key="2">
    <source>
        <dbReference type="Proteomes" id="UP000829398"/>
    </source>
</evidence>
<dbReference type="Proteomes" id="UP000829398">
    <property type="component" value="Chromosome 4"/>
</dbReference>
<name>A0ACB8L0V6_CITSI</name>
<gene>
    <name evidence="1" type="ORF">KPL71_011090</name>
</gene>
<keyword evidence="1" id="KW-0675">Receptor</keyword>
<dbReference type="EMBL" id="CM039173">
    <property type="protein sequence ID" value="KAH9766903.1"/>
    <property type="molecule type" value="Genomic_DNA"/>
</dbReference>
<evidence type="ECO:0000313" key="1">
    <source>
        <dbReference type="EMBL" id="KAH9766903.1"/>
    </source>
</evidence>
<sequence length="970" mass="107041">MAKKLKFFLVLFIFLANPVFSQQEEFFFSGFRDAANNNNMSLNGAAEIEKNGKLMLTNTTLRVLGHAFYSSPIKFKNSTRNSKSLSFSTCFAFAIVPEYPALGGHGFAFTISTSKELPGTLPSQYLGLLNSSDLGNLTNHIFAVEFDTVKDFEFGDINDNHVGIDINSLRSNASEPAAYFLENSTKQVLNLKSGKVIQAWIDYDSSKNHLEVRLAPSSVKPRSPILSFDVDLSPIVKETMYVGFSSSTGLLASSHYILGWSFNMSGDAKSLSLDSLPSLPGPKEKHLGLIVGVTVSAFFVMFLAIAVGCYLVKKIRNADVLESWELDVGPHRFSYEELKKATRGFRDKELLGFGGFGRVYKGTLPSTNTQVAVKRVSNESKQGLREFASEISSIGRLRHRNLVQLLGWCRLRGDLLLVYDFMPNGSLDKHLFDEQKAILTWEQRYRIIKGVASGLLYLHEEWEQTVIHRDIKAGNVLLDSELNGRLGDFGLAKLYERGTNPSTTRVVGTLGYLAPELTRTGKPTTSSDVYAFGALLLEVVCGRRPIEPKALPEELILVDWVWDRWKAGAILEVVDPRLNGEFNEIEALDVVKLGLMCSNDAAEARPTMRQVVRYLEGEVPLPQAVAAPDACDGKKEKTSGGGAGVDGPEFEDFVHSYPNSSFLEKVSNWSSAGDDADVDIEAGSSSPLSGLRVLIEVCPTIGKGALSRWDSSKGCYKFRRASFIGQRFQNLSLPAVDAGFRFSSFYDQDLCSINFVTTRRSPRKASSPEVPAHTDKSEYAGYFPGANPPTLKSDMKTSSESQFSAFFETVWDSDCCVMGKRGILRVTPRFWGKRGCRGSVRSCFRFLGDGMRLRLLRYAALWANVGSCVFRRGSGESVAVVPRFSGWRACLANCRRPGLLASRPLAGMALCLLQEIGLADDVLMDEQDISAPVPPRTRLLRNTPVRRTLPSDICSPCLVSSTYFSQTPVP</sequence>
<comment type="caution">
    <text evidence="1">The sequence shown here is derived from an EMBL/GenBank/DDBJ whole genome shotgun (WGS) entry which is preliminary data.</text>
</comment>
<reference evidence="2" key="1">
    <citation type="journal article" date="2023" name="Hortic. Res.">
        <title>A chromosome-level phased genome enabling allele-level studies in sweet orange: a case study on citrus Huanglongbing tolerance.</title>
        <authorList>
            <person name="Wu B."/>
            <person name="Yu Q."/>
            <person name="Deng Z."/>
            <person name="Duan Y."/>
            <person name="Luo F."/>
            <person name="Gmitter F. Jr."/>
        </authorList>
    </citation>
    <scope>NUCLEOTIDE SEQUENCE [LARGE SCALE GENOMIC DNA]</scope>
    <source>
        <strain evidence="2">cv. Valencia</strain>
    </source>
</reference>
<keyword evidence="1" id="KW-0418">Kinase</keyword>
<proteinExistence type="predicted"/>
<accession>A0ACB8L0V6</accession>